<dbReference type="AlphaFoldDB" id="A0A6J4MFF6"/>
<proteinExistence type="predicted"/>
<accession>A0A6J4MFF6</accession>
<feature type="region of interest" description="Disordered" evidence="1">
    <location>
        <begin position="1"/>
        <end position="43"/>
    </location>
</feature>
<reference evidence="2" key="1">
    <citation type="submission" date="2020-02" db="EMBL/GenBank/DDBJ databases">
        <authorList>
            <person name="Meier V. D."/>
        </authorList>
    </citation>
    <scope>NUCLEOTIDE SEQUENCE</scope>
    <source>
        <strain evidence="2">AVDCRST_MAG16</strain>
    </source>
</reference>
<feature type="compositionally biased region" description="Polar residues" evidence="1">
    <location>
        <begin position="10"/>
        <end position="19"/>
    </location>
</feature>
<organism evidence="2">
    <name type="scientific">uncultured Frankineae bacterium</name>
    <dbReference type="NCBI Taxonomy" id="437475"/>
    <lineage>
        <taxon>Bacteria</taxon>
        <taxon>Bacillati</taxon>
        <taxon>Actinomycetota</taxon>
        <taxon>Actinomycetes</taxon>
        <taxon>Frankiales</taxon>
        <taxon>environmental samples</taxon>
    </lineage>
</organism>
<name>A0A6J4MFF6_9ACTN</name>
<sequence length="79" mass="8293">MAAGRRRQTAALSRTTTPTARKVASVPSRRTADGRAMLPSMPPSAIASDIADTAVARWAAVTRLCRIVDSSGQVAPWAT</sequence>
<dbReference type="EMBL" id="CADCUE010000254">
    <property type="protein sequence ID" value="CAA9356459.1"/>
    <property type="molecule type" value="Genomic_DNA"/>
</dbReference>
<gene>
    <name evidence="2" type="ORF">AVDCRST_MAG16-2663</name>
</gene>
<evidence type="ECO:0000313" key="2">
    <source>
        <dbReference type="EMBL" id="CAA9356459.1"/>
    </source>
</evidence>
<evidence type="ECO:0000256" key="1">
    <source>
        <dbReference type="SAM" id="MobiDB-lite"/>
    </source>
</evidence>
<protein>
    <submittedName>
        <fullName evidence="2">Uncharacterized protein</fullName>
    </submittedName>
</protein>